<keyword evidence="5" id="KW-0862">Zinc</keyword>
<dbReference type="PANTHER" id="PTHR24406">
    <property type="entry name" value="TRANSCRIPTIONAL REPRESSOR CTCFL-RELATED"/>
    <property type="match status" value="1"/>
</dbReference>
<dbReference type="Proteomes" id="UP000762676">
    <property type="component" value="Unassembled WGS sequence"/>
</dbReference>
<keyword evidence="2" id="KW-0479">Metal-binding</keyword>
<protein>
    <submittedName>
        <fullName evidence="10">Zinc finger protein 813-like</fullName>
    </submittedName>
</protein>
<evidence type="ECO:0000256" key="3">
    <source>
        <dbReference type="ARBA" id="ARBA00022737"/>
    </source>
</evidence>
<dbReference type="FunFam" id="3.30.160.60:FF:000624">
    <property type="entry name" value="zinc finger protein 697"/>
    <property type="match status" value="1"/>
</dbReference>
<evidence type="ECO:0000256" key="5">
    <source>
        <dbReference type="ARBA" id="ARBA00022833"/>
    </source>
</evidence>
<feature type="compositionally biased region" description="Basic and acidic residues" evidence="8">
    <location>
        <begin position="209"/>
        <end position="219"/>
    </location>
</feature>
<feature type="domain" description="C2H2-type" evidence="9">
    <location>
        <begin position="412"/>
        <end position="439"/>
    </location>
</feature>
<comment type="caution">
    <text evidence="10">The sequence shown here is derived from an EMBL/GenBank/DDBJ whole genome shotgun (WGS) entry which is preliminary data.</text>
</comment>
<name>A0AAV4EFB0_9GAST</name>
<dbReference type="Gene3D" id="1.10.10.60">
    <property type="entry name" value="Homeodomain-like"/>
    <property type="match status" value="1"/>
</dbReference>
<feature type="domain" description="C2H2-type" evidence="9">
    <location>
        <begin position="468"/>
        <end position="496"/>
    </location>
</feature>
<keyword evidence="6" id="KW-0539">Nucleus</keyword>
<feature type="domain" description="C2H2-type" evidence="9">
    <location>
        <begin position="345"/>
        <end position="372"/>
    </location>
</feature>
<keyword evidence="4 7" id="KW-0863">Zinc-finger</keyword>
<dbReference type="FunFam" id="3.30.160.60:FF:000604">
    <property type="entry name" value="Histone H4 transcription factor-like Protein"/>
    <property type="match status" value="1"/>
</dbReference>
<evidence type="ECO:0000256" key="7">
    <source>
        <dbReference type="PROSITE-ProRule" id="PRU00042"/>
    </source>
</evidence>
<feature type="domain" description="C2H2-type" evidence="9">
    <location>
        <begin position="440"/>
        <end position="467"/>
    </location>
</feature>
<evidence type="ECO:0000313" key="11">
    <source>
        <dbReference type="Proteomes" id="UP000762676"/>
    </source>
</evidence>
<evidence type="ECO:0000256" key="8">
    <source>
        <dbReference type="SAM" id="MobiDB-lite"/>
    </source>
</evidence>
<evidence type="ECO:0000256" key="6">
    <source>
        <dbReference type="ARBA" id="ARBA00023242"/>
    </source>
</evidence>
<gene>
    <name evidence="10" type="ORF">ElyMa_005389900</name>
</gene>
<organism evidence="10 11">
    <name type="scientific">Elysia marginata</name>
    <dbReference type="NCBI Taxonomy" id="1093978"/>
    <lineage>
        <taxon>Eukaryota</taxon>
        <taxon>Metazoa</taxon>
        <taxon>Spiralia</taxon>
        <taxon>Lophotrochozoa</taxon>
        <taxon>Mollusca</taxon>
        <taxon>Gastropoda</taxon>
        <taxon>Heterobranchia</taxon>
        <taxon>Euthyneura</taxon>
        <taxon>Panpulmonata</taxon>
        <taxon>Sacoglossa</taxon>
        <taxon>Placobranchoidea</taxon>
        <taxon>Plakobranchidae</taxon>
        <taxon>Elysia</taxon>
    </lineage>
</organism>
<dbReference type="Pfam" id="PF00096">
    <property type="entry name" value="zf-C2H2"/>
    <property type="match status" value="2"/>
</dbReference>
<dbReference type="Gene3D" id="3.30.160.60">
    <property type="entry name" value="Classic Zinc Finger"/>
    <property type="match status" value="4"/>
</dbReference>
<proteinExistence type="predicted"/>
<comment type="subcellular location">
    <subcellularLocation>
        <location evidence="1">Nucleus</location>
    </subcellularLocation>
</comment>
<accession>A0AAV4EFB0</accession>
<evidence type="ECO:0000256" key="4">
    <source>
        <dbReference type="ARBA" id="ARBA00022771"/>
    </source>
</evidence>
<feature type="domain" description="C2H2-type" evidence="9">
    <location>
        <begin position="383"/>
        <end position="411"/>
    </location>
</feature>
<dbReference type="FunFam" id="3.30.160.60:FF:000065">
    <property type="entry name" value="B-cell CLL/lymphoma 6, member B"/>
    <property type="match status" value="1"/>
</dbReference>
<evidence type="ECO:0000313" key="10">
    <source>
        <dbReference type="EMBL" id="GFR59697.1"/>
    </source>
</evidence>
<feature type="domain" description="C2H2-type" evidence="9">
    <location>
        <begin position="312"/>
        <end position="344"/>
    </location>
</feature>
<feature type="compositionally biased region" description="Low complexity" evidence="8">
    <location>
        <begin position="49"/>
        <end position="58"/>
    </location>
</feature>
<dbReference type="InterPro" id="IPR050888">
    <property type="entry name" value="ZnF_C2H2-type_TF"/>
</dbReference>
<dbReference type="EMBL" id="BMAT01010735">
    <property type="protein sequence ID" value="GFR59697.1"/>
    <property type="molecule type" value="Genomic_DNA"/>
</dbReference>
<reference evidence="10 11" key="1">
    <citation type="journal article" date="2021" name="Elife">
        <title>Chloroplast acquisition without the gene transfer in kleptoplastic sea slugs, Plakobranchus ocellatus.</title>
        <authorList>
            <person name="Maeda T."/>
            <person name="Takahashi S."/>
            <person name="Yoshida T."/>
            <person name="Shimamura S."/>
            <person name="Takaki Y."/>
            <person name="Nagai Y."/>
            <person name="Toyoda A."/>
            <person name="Suzuki Y."/>
            <person name="Arimoto A."/>
            <person name="Ishii H."/>
            <person name="Satoh N."/>
            <person name="Nishiyama T."/>
            <person name="Hasebe M."/>
            <person name="Maruyama T."/>
            <person name="Minagawa J."/>
            <person name="Obokata J."/>
            <person name="Shigenobu S."/>
        </authorList>
    </citation>
    <scope>NUCLEOTIDE SEQUENCE [LARGE SCALE GENOMIC DNA]</scope>
</reference>
<dbReference type="PROSITE" id="PS00028">
    <property type="entry name" value="ZINC_FINGER_C2H2_1"/>
    <property type="match status" value="5"/>
</dbReference>
<dbReference type="SMART" id="SM00355">
    <property type="entry name" value="ZnF_C2H2"/>
    <property type="match status" value="10"/>
</dbReference>
<feature type="region of interest" description="Disordered" evidence="8">
    <location>
        <begin position="198"/>
        <end position="249"/>
    </location>
</feature>
<keyword evidence="11" id="KW-1185">Reference proteome</keyword>
<dbReference type="FunFam" id="3.30.160.60:FF:000446">
    <property type="entry name" value="Zinc finger protein"/>
    <property type="match status" value="1"/>
</dbReference>
<dbReference type="InterPro" id="IPR013087">
    <property type="entry name" value="Znf_C2H2_type"/>
</dbReference>
<dbReference type="Pfam" id="PF13909">
    <property type="entry name" value="zf-H2C2_5"/>
    <property type="match status" value="1"/>
</dbReference>
<dbReference type="SUPFAM" id="SSF57667">
    <property type="entry name" value="beta-beta-alpha zinc fingers"/>
    <property type="match status" value="3"/>
</dbReference>
<keyword evidence="3" id="KW-0677">Repeat</keyword>
<dbReference type="InterPro" id="IPR036236">
    <property type="entry name" value="Znf_C2H2_sf"/>
</dbReference>
<feature type="compositionally biased region" description="Polar residues" evidence="8">
    <location>
        <begin position="81"/>
        <end position="100"/>
    </location>
</feature>
<evidence type="ECO:0000256" key="1">
    <source>
        <dbReference type="ARBA" id="ARBA00004123"/>
    </source>
</evidence>
<feature type="region of interest" description="Disordered" evidence="8">
    <location>
        <begin position="36"/>
        <end position="100"/>
    </location>
</feature>
<evidence type="ECO:0000256" key="2">
    <source>
        <dbReference type="ARBA" id="ARBA00022723"/>
    </source>
</evidence>
<sequence>MESQDMGIKMEDFVDVVYKCKFCPYTCTQSPEMGLHVRENHLPPPPSADPSTQPTASTVKTDVPCSSGKNPALRVPRPAANTASDTLPSQKTSENSNVNSGITTMQSDDDAGITAQSQAFMDKTLTAASRGSNAIPQYIVSTPGSEPVSVPETTETKEFLLCGLCKLAFTTMEECQAHMQLEHRELMHDTGVSIGVQVGGAKRGRKRKSEQLKKIKVEPEPVDPDDVEWLPSVSDLNPDSHGEGRTRRKIKPPRALKEDYVFGKRTSRKVKGPSSDHGYKLSCPMMGCKAKLKTEEGLRIHMDCHNMEDTALTCKECHAPFDFWKNLRIHLWKKHKEIHSESKPYTCDICGKGFRQASQMKNHQVTHVKSSTKEVGQYWFSAKKCDICDRMFANSKCLKKHKEVVHGNFKPYKCTYCDHTTARKAMMQLHMRTHTGEKPFKCDICNYSTGDHNSLRRHKMRHTGQKQYRCTQCPYTCIQSISLKQHMRHKHPGTSAGIFQCSRCPFRSINQTIYFAHVQDHKKGLIPDKLVHPRVELPKARKVPAKTHGDVVRREIPVDKKKILDAHPRGAFAGDRKKIRHPDYNKVDEALVLFFKQARSQSIPTSSPQLLKKGKEIAESLGLNNFAMS</sequence>
<evidence type="ECO:0000259" key="9">
    <source>
        <dbReference type="PROSITE" id="PS50157"/>
    </source>
</evidence>
<dbReference type="PROSITE" id="PS50157">
    <property type="entry name" value="ZINC_FINGER_C2H2_2"/>
    <property type="match status" value="6"/>
</dbReference>
<dbReference type="AlphaFoldDB" id="A0AAV4EFB0"/>
<dbReference type="GO" id="GO:0008270">
    <property type="term" value="F:zinc ion binding"/>
    <property type="evidence" value="ECO:0007669"/>
    <property type="project" value="UniProtKB-KW"/>
</dbReference>
<dbReference type="GO" id="GO:0005634">
    <property type="term" value="C:nucleus"/>
    <property type="evidence" value="ECO:0007669"/>
    <property type="project" value="UniProtKB-SubCell"/>
</dbReference>